<comment type="caution">
    <text evidence="13">The sequence shown here is derived from an EMBL/GenBank/DDBJ whole genome shotgun (WGS) entry which is preliminary data.</text>
</comment>
<dbReference type="InterPro" id="IPR050091">
    <property type="entry name" value="PKS_NRPS_Biosynth_Enz"/>
</dbReference>
<dbReference type="InterPro" id="IPR032821">
    <property type="entry name" value="PKS_assoc"/>
</dbReference>
<dbReference type="PANTHER" id="PTHR43775">
    <property type="entry name" value="FATTY ACID SYNTHASE"/>
    <property type="match status" value="1"/>
</dbReference>
<evidence type="ECO:0000256" key="1">
    <source>
        <dbReference type="ARBA" id="ARBA00004792"/>
    </source>
</evidence>
<dbReference type="SMART" id="SM00827">
    <property type="entry name" value="PKS_AT"/>
    <property type="match status" value="1"/>
</dbReference>
<dbReference type="Gene3D" id="3.10.129.110">
    <property type="entry name" value="Polyketide synthase dehydratase"/>
    <property type="match status" value="1"/>
</dbReference>
<dbReference type="InterPro" id="IPR042104">
    <property type="entry name" value="PKS_dehydratase_sf"/>
</dbReference>
<dbReference type="InterPro" id="IPR020807">
    <property type="entry name" value="PKS_DH"/>
</dbReference>
<dbReference type="InterPro" id="IPR049552">
    <property type="entry name" value="PKS_DH_N"/>
</dbReference>
<dbReference type="SMART" id="SM00826">
    <property type="entry name" value="PKS_DH"/>
    <property type="match status" value="1"/>
</dbReference>
<dbReference type="EMBL" id="JBICYV010000025">
    <property type="protein sequence ID" value="MFG3016110.1"/>
    <property type="molecule type" value="Genomic_DNA"/>
</dbReference>
<dbReference type="Pfam" id="PF00698">
    <property type="entry name" value="Acyl_transf_1"/>
    <property type="match status" value="1"/>
</dbReference>
<dbReference type="InterPro" id="IPR049900">
    <property type="entry name" value="PKS_mFAS_DH"/>
</dbReference>
<evidence type="ECO:0000313" key="13">
    <source>
        <dbReference type="EMBL" id="MFG3016110.1"/>
    </source>
</evidence>
<dbReference type="GO" id="GO:0016746">
    <property type="term" value="F:acyltransferase activity"/>
    <property type="evidence" value="ECO:0007669"/>
    <property type="project" value="UniProtKB-KW"/>
</dbReference>
<dbReference type="InterPro" id="IPR006162">
    <property type="entry name" value="Ppantetheine_attach_site"/>
</dbReference>
<feature type="domain" description="Carrier" evidence="10">
    <location>
        <begin position="1706"/>
        <end position="1781"/>
    </location>
</feature>
<dbReference type="InterPro" id="IPR036736">
    <property type="entry name" value="ACP-like_sf"/>
</dbReference>
<dbReference type="Pfam" id="PF00975">
    <property type="entry name" value="Thioesterase"/>
    <property type="match status" value="1"/>
</dbReference>
<dbReference type="SMART" id="SM00825">
    <property type="entry name" value="PKS_KS"/>
    <property type="match status" value="1"/>
</dbReference>
<keyword evidence="6" id="KW-0511">Multifunctional enzyme</keyword>
<evidence type="ECO:0000256" key="2">
    <source>
        <dbReference type="ARBA" id="ARBA00022450"/>
    </source>
</evidence>
<dbReference type="GO" id="GO:0016874">
    <property type="term" value="F:ligase activity"/>
    <property type="evidence" value="ECO:0007669"/>
    <property type="project" value="UniProtKB-KW"/>
</dbReference>
<dbReference type="Pfam" id="PF00550">
    <property type="entry name" value="PP-binding"/>
    <property type="match status" value="1"/>
</dbReference>
<dbReference type="SMART" id="SM00824">
    <property type="entry name" value="PKS_TE"/>
    <property type="match status" value="1"/>
</dbReference>
<dbReference type="EC" id="6.4.-.-" evidence="13"/>
<dbReference type="Pfam" id="PF21089">
    <property type="entry name" value="PKS_DH_N"/>
    <property type="match status" value="1"/>
</dbReference>
<dbReference type="SMART" id="SM01294">
    <property type="entry name" value="PKS_PP_betabranch"/>
    <property type="match status" value="1"/>
</dbReference>
<dbReference type="CDD" id="cd00833">
    <property type="entry name" value="PKS"/>
    <property type="match status" value="1"/>
</dbReference>
<dbReference type="SUPFAM" id="SSF52151">
    <property type="entry name" value="FabD/lysophospholipase-like"/>
    <property type="match status" value="1"/>
</dbReference>
<evidence type="ECO:0000259" key="12">
    <source>
        <dbReference type="PROSITE" id="PS52019"/>
    </source>
</evidence>
<dbReference type="InterPro" id="IPR016036">
    <property type="entry name" value="Malonyl_transacylase_ACP-bd"/>
</dbReference>
<comment type="pathway">
    <text evidence="1">Antibiotic biosynthesis.</text>
</comment>
<feature type="domain" description="Ketosynthase family 3 (KS3)" evidence="11">
    <location>
        <begin position="36"/>
        <end position="456"/>
    </location>
</feature>
<feature type="region of interest" description="N-terminal hotdog fold" evidence="8">
    <location>
        <begin position="930"/>
        <end position="1055"/>
    </location>
</feature>
<dbReference type="InterPro" id="IPR020802">
    <property type="entry name" value="TesA-like"/>
</dbReference>
<dbReference type="InterPro" id="IPR014043">
    <property type="entry name" value="Acyl_transferase_dom"/>
</dbReference>
<evidence type="ECO:0000256" key="4">
    <source>
        <dbReference type="ARBA" id="ARBA00022679"/>
    </source>
</evidence>
<dbReference type="EC" id="2.3.1.-" evidence="13"/>
<keyword evidence="14" id="KW-1185">Reference proteome</keyword>
<protein>
    <submittedName>
        <fullName evidence="13">Type I polyketide synthase</fullName>
        <ecNumber evidence="13">2.3.1.-</ecNumber>
        <ecNumber evidence="13">6.4.-.-</ecNumber>
    </submittedName>
</protein>
<keyword evidence="3" id="KW-0597">Phosphoprotein</keyword>
<dbReference type="Gene3D" id="3.40.50.1820">
    <property type="entry name" value="alpha/beta hydrolase"/>
    <property type="match status" value="1"/>
</dbReference>
<dbReference type="InterPro" id="IPR029058">
    <property type="entry name" value="AB_hydrolase_fold"/>
</dbReference>
<dbReference type="Proteomes" id="UP001604267">
    <property type="component" value="Unassembled WGS sequence"/>
</dbReference>
<dbReference type="InterPro" id="IPR057326">
    <property type="entry name" value="KR_dom"/>
</dbReference>
<keyword evidence="4 13" id="KW-0808">Transferase</keyword>
<dbReference type="SMART" id="SM00823">
    <property type="entry name" value="PKS_PP"/>
    <property type="match status" value="1"/>
</dbReference>
<keyword evidence="13" id="KW-0436">Ligase</keyword>
<dbReference type="Pfam" id="PF14765">
    <property type="entry name" value="PS-DH"/>
    <property type="match status" value="1"/>
</dbReference>
<dbReference type="PROSITE" id="PS50075">
    <property type="entry name" value="CARRIER"/>
    <property type="match status" value="1"/>
</dbReference>
<dbReference type="PROSITE" id="PS52019">
    <property type="entry name" value="PKS_MFAS_DH"/>
    <property type="match status" value="1"/>
</dbReference>
<evidence type="ECO:0000256" key="3">
    <source>
        <dbReference type="ARBA" id="ARBA00022553"/>
    </source>
</evidence>
<name>A0ABW7BFX8_9ACTN</name>
<dbReference type="Gene3D" id="3.30.70.3290">
    <property type="match status" value="1"/>
</dbReference>
<gene>
    <name evidence="13" type="ORF">ACGFZB_37815</name>
</gene>
<dbReference type="InterPro" id="IPR020841">
    <property type="entry name" value="PKS_Beta-ketoAc_synthase_dom"/>
</dbReference>
<dbReference type="InterPro" id="IPR016035">
    <property type="entry name" value="Acyl_Trfase/lysoPLipase"/>
</dbReference>
<feature type="region of interest" description="Disordered" evidence="9">
    <location>
        <begin position="1667"/>
        <end position="1689"/>
    </location>
</feature>
<dbReference type="InterPro" id="IPR014030">
    <property type="entry name" value="Ketoacyl_synth_N"/>
</dbReference>
<reference evidence="13 14" key="1">
    <citation type="submission" date="2024-10" db="EMBL/GenBank/DDBJ databases">
        <title>The Natural Products Discovery Center: Release of the First 8490 Sequenced Strains for Exploring Actinobacteria Biosynthetic Diversity.</title>
        <authorList>
            <person name="Kalkreuter E."/>
            <person name="Kautsar S.A."/>
            <person name="Yang D."/>
            <person name="Bader C.D."/>
            <person name="Teijaro C.N."/>
            <person name="Fluegel L."/>
            <person name="Davis C.M."/>
            <person name="Simpson J.R."/>
            <person name="Lauterbach L."/>
            <person name="Steele A.D."/>
            <person name="Gui C."/>
            <person name="Meng S."/>
            <person name="Li G."/>
            <person name="Viehrig K."/>
            <person name="Ye F."/>
            <person name="Su P."/>
            <person name="Kiefer A.F."/>
            <person name="Nichols A."/>
            <person name="Cepeda A.J."/>
            <person name="Yan W."/>
            <person name="Fan B."/>
            <person name="Jiang Y."/>
            <person name="Adhikari A."/>
            <person name="Zheng C.-J."/>
            <person name="Schuster L."/>
            <person name="Cowan T.M."/>
            <person name="Smanski M.J."/>
            <person name="Chevrette M.G."/>
            <person name="De Carvalho L.P.S."/>
            <person name="Shen B."/>
        </authorList>
    </citation>
    <scope>NUCLEOTIDE SEQUENCE [LARGE SCALE GENOMIC DNA]</scope>
    <source>
        <strain evidence="13 14">NPDC048320</strain>
    </source>
</reference>
<sequence length="2074" mass="216847">MERMADETTLRAYLKRAVEEGQRTRARLEEVEARAREPIAVVSMACRFPGGVTSPEELWELVAEGRDALAEPPADRGWDLARLAADETGRPRPGGFLQDCADFDPEFFGISPREALAMDPQQRILLEIAWEAFERARLTPEALRGSPTGVFLGVMYSDYGSRVVRAPKEVEGYLGNGSAGSVASGRLAYTFGLEGPAVTVDTACSSSLVAVHQAAHALRSGECSLALAGGVTVMSTPGVFVEFARQGGLAADGRCKPFAAAADGTGWGEGAGVLVLERLSDARRNNHPVLALIRGSAINQDGASSGLTAPNGPAQQRVIHQALTNARLTPADIDAVEAHGTGTRLGDPIEAQALLATYGQHHPTHPLYLGSVKSNIGHTQAASGIAGIIKMTMAIRHAHRPRTLHIDHPTPHVDWTHGNITLLTHDHPWPTTDHPRRAAISSFGVSGTNAHLILEQAPPTTQGDGDREDDSEADLPWLLSARTEGALRDQARRLLTHLERRPGDGARDLSWSLTRRAAMDHRAVVVARRGDEVRRALEALAAGRTAPGLVRGVRGSSRTAFLFTGQGSQRAGMGRELYEAFPVFADALDTVCKHVDAHLDHPLKDVMFAEERPDALLDRTAYAQPALFAFEVALFRLLEHWGLRPDVVAGHSVGELAAAHAVDVLSLPDAALLVAARGRLMQAMPSGGAMVAVQAGEEEVLPVLDGLGGAVAVAAVNGPASVVLSGDEDAVTRAAGLFAARGRKTRRLQVSHAFHSPHMDGMLEEFRRVARGLEFRAPRVPLVSTLTGALATSEELRSADYWVRHAREAVRFLDAVRTLHGQGAGTFLELGPDGVLTAMARGCLPDAEDTVLAACARAGRPEARSLVTAVSRAYAAGVAVDWDAYFDGTDPRPVDLPTYPFQRRRFWLDAEDGVRAPDPARPAGARETGHPVLGAGVELPAEDGILFTGRLSAADHPWLADHSVLGTTILPGAALVDMALAAGREAGQGAVEEFTLESPLVVPADGDVEVQLFVGAPDTAGRRPVTVHARPHGSGADEPWTRHATGLLGAPALPERPAGTAWPPEGATPVDVSGLYDALASAGLGYGPAFRGLRSAWRRGSEIFAEVSLPAGDPGGPAAGFGVHPALLDAALHGIGAGGLLPAGSGARVPFSWNGVALHRRGASALRVTLAPAGPSAVAVSATDAQGRTVLSVRSLTLRPVSRAQLPTPAARLRDTLYKVDWQETRAPGAGTAPRCAVVGAYGTALSDFLESAGTRLTAFAGLAELGDALDAGAPPPDVVLLACAAPADVSSPVEAGRRLLHDVLAATRAWVTDPRFAALRLAFVTERAVSAGPADGAPSLVQAPVWGLVRSAQTEHPDRFLLIDTDGTEASARALASALGSYEPQLALRGGRSCVPRLRRVGASENRRPGLDPDGTVLVTGGTGGLGGRVARRLVARHGVRHLVLASRRGPHAEGAVRLAAELTELGAEVRLAACDVADRDALAALLADVPPEHPLCAVVHAAGVIDDGVLTSLTPERLDAVVRAKAVSAFHLHELTRDLPLTGFVLFSSAAGVLGAAGQANYAAANAFLDALAHHRAAQQLPATSLAWGPWAEDAGMTASLDGTARSRLSRAGVVPLSAEEGLTLLDSAWADGEPALVPMRLDTAVLRGAAERGGVPAVLRALVPPPASPAHPDSDTDTNADAEAPAGGRRFSLAGLDGAERTAAVRELIRTHAADVLGYGPSERFDDSKPFLESGFDSLTAVELRAALGRATGLRLPATVVFDSSTPAALAERIGQLLDAGEPARGAASSGPSDTVDALYRAACAQGRIGEGNAFLMAASRLRPAFSAGQDGAAGAPVRLSEGPEQPALICFPSIGASSSPLQYARIAAALDGRRAVRAVPVPGFVDGELLPADLDALVAAQARAVLDCARGGGYALAGYSSGGWLANAVAAHLERQGHGPAAVVLLDTYFLDSRLPLVQPALTRGMFEREEVFGRIDHVRWTAMGAYLRLFADHVPAATRAPTVLVQATAPLPAGEGEEPPPDLTDRELPFPMAVEKVPGDHFTIVEDDAPAVARSVHDWLTRQARGTGS</sequence>
<dbReference type="Pfam" id="PF22953">
    <property type="entry name" value="SpnB_Rossmann"/>
    <property type="match status" value="1"/>
</dbReference>
<dbReference type="InterPro" id="IPR055123">
    <property type="entry name" value="SpnB-like_Rossmann"/>
</dbReference>
<dbReference type="Gene3D" id="1.10.1200.10">
    <property type="entry name" value="ACP-like"/>
    <property type="match status" value="1"/>
</dbReference>
<dbReference type="Pfam" id="PF16197">
    <property type="entry name" value="KAsynt_C_assoc"/>
    <property type="match status" value="1"/>
</dbReference>
<dbReference type="InterPro" id="IPR013968">
    <property type="entry name" value="PKS_KR"/>
</dbReference>
<dbReference type="PANTHER" id="PTHR43775:SF51">
    <property type="entry name" value="INACTIVE PHENOLPHTHIOCEROL SYNTHESIS POLYKETIDE SYNTHASE TYPE I PKS1-RELATED"/>
    <property type="match status" value="1"/>
</dbReference>
<evidence type="ECO:0000256" key="8">
    <source>
        <dbReference type="PROSITE-ProRule" id="PRU01363"/>
    </source>
</evidence>
<dbReference type="Pfam" id="PF02801">
    <property type="entry name" value="Ketoacyl-synt_C"/>
    <property type="match status" value="1"/>
</dbReference>
<evidence type="ECO:0000256" key="9">
    <source>
        <dbReference type="SAM" id="MobiDB-lite"/>
    </source>
</evidence>
<dbReference type="SUPFAM" id="SSF53901">
    <property type="entry name" value="Thiolase-like"/>
    <property type="match status" value="1"/>
</dbReference>
<dbReference type="InterPro" id="IPR036291">
    <property type="entry name" value="NAD(P)-bd_dom_sf"/>
</dbReference>
<feature type="active site" description="Proton donor; for dehydratase activity" evidence="8">
    <location>
        <position position="1129"/>
    </location>
</feature>
<dbReference type="Gene3D" id="3.40.50.720">
    <property type="entry name" value="NAD(P)-binding Rossmann-like Domain"/>
    <property type="match status" value="1"/>
</dbReference>
<dbReference type="SUPFAM" id="SSF55048">
    <property type="entry name" value="Probable ACP-binding domain of malonyl-CoA ACP transacylase"/>
    <property type="match status" value="1"/>
</dbReference>
<dbReference type="Gene3D" id="3.40.366.10">
    <property type="entry name" value="Malonyl-Coenzyme A Acyl Carrier Protein, domain 2"/>
    <property type="match status" value="1"/>
</dbReference>
<dbReference type="Gene3D" id="3.40.47.10">
    <property type="match status" value="1"/>
</dbReference>
<dbReference type="InterPro" id="IPR049551">
    <property type="entry name" value="PKS_DH_C"/>
</dbReference>
<dbReference type="InterPro" id="IPR001031">
    <property type="entry name" value="Thioesterase"/>
</dbReference>
<proteinExistence type="predicted"/>
<dbReference type="PROSITE" id="PS00606">
    <property type="entry name" value="KS3_1"/>
    <property type="match status" value="1"/>
</dbReference>
<dbReference type="Pfam" id="PF08659">
    <property type="entry name" value="KR"/>
    <property type="match status" value="1"/>
</dbReference>
<dbReference type="InterPro" id="IPR014031">
    <property type="entry name" value="Ketoacyl_synth_C"/>
</dbReference>
<evidence type="ECO:0000256" key="7">
    <source>
        <dbReference type="ARBA" id="ARBA00023315"/>
    </source>
</evidence>
<dbReference type="InterPro" id="IPR016039">
    <property type="entry name" value="Thiolase-like"/>
</dbReference>
<keyword evidence="7 13" id="KW-0012">Acyltransferase</keyword>
<dbReference type="RefSeq" id="WP_392824487.1">
    <property type="nucleotide sequence ID" value="NZ_JBICYV010000025.1"/>
</dbReference>
<evidence type="ECO:0000256" key="6">
    <source>
        <dbReference type="ARBA" id="ARBA00023268"/>
    </source>
</evidence>
<feature type="region of interest" description="C-terminal hotdog fold" evidence="8">
    <location>
        <begin position="1067"/>
        <end position="1207"/>
    </location>
</feature>
<accession>A0ABW7BFX8</accession>
<dbReference type="InterPro" id="IPR001227">
    <property type="entry name" value="Ac_transferase_dom_sf"/>
</dbReference>
<dbReference type="SMART" id="SM00822">
    <property type="entry name" value="PKS_KR"/>
    <property type="match status" value="1"/>
</dbReference>
<dbReference type="InterPro" id="IPR020806">
    <property type="entry name" value="PKS_PP-bd"/>
</dbReference>
<dbReference type="SUPFAM" id="SSF53474">
    <property type="entry name" value="alpha/beta-Hydrolases"/>
    <property type="match status" value="1"/>
</dbReference>
<feature type="domain" description="PKS/mFAS DH" evidence="12">
    <location>
        <begin position="930"/>
        <end position="1207"/>
    </location>
</feature>
<evidence type="ECO:0000256" key="5">
    <source>
        <dbReference type="ARBA" id="ARBA00023194"/>
    </source>
</evidence>
<evidence type="ECO:0000313" key="14">
    <source>
        <dbReference type="Proteomes" id="UP001604267"/>
    </source>
</evidence>
<dbReference type="PROSITE" id="PS52004">
    <property type="entry name" value="KS3_2"/>
    <property type="match status" value="1"/>
</dbReference>
<dbReference type="CDD" id="cd08956">
    <property type="entry name" value="KR_3_FAS_SDR_x"/>
    <property type="match status" value="1"/>
</dbReference>
<evidence type="ECO:0000259" key="11">
    <source>
        <dbReference type="PROSITE" id="PS52004"/>
    </source>
</evidence>
<evidence type="ECO:0000259" key="10">
    <source>
        <dbReference type="PROSITE" id="PS50075"/>
    </source>
</evidence>
<dbReference type="Pfam" id="PF00109">
    <property type="entry name" value="ketoacyl-synt"/>
    <property type="match status" value="1"/>
</dbReference>
<keyword evidence="2" id="KW-0596">Phosphopantetheine</keyword>
<dbReference type="PROSITE" id="PS00012">
    <property type="entry name" value="PHOSPHOPANTETHEINE"/>
    <property type="match status" value="1"/>
</dbReference>
<dbReference type="InterPro" id="IPR009081">
    <property type="entry name" value="PP-bd_ACP"/>
</dbReference>
<feature type="active site" description="Proton acceptor; for dehydratase activity" evidence="8">
    <location>
        <position position="962"/>
    </location>
</feature>
<dbReference type="SUPFAM" id="SSF51735">
    <property type="entry name" value="NAD(P)-binding Rossmann-fold domains"/>
    <property type="match status" value="2"/>
</dbReference>
<dbReference type="InterPro" id="IPR018201">
    <property type="entry name" value="Ketoacyl_synth_AS"/>
</dbReference>
<organism evidence="13 14">
    <name type="scientific">Streptomyces cinerochromogenes</name>
    <dbReference type="NCBI Taxonomy" id="66422"/>
    <lineage>
        <taxon>Bacteria</taxon>
        <taxon>Bacillati</taxon>
        <taxon>Actinomycetota</taxon>
        <taxon>Actinomycetes</taxon>
        <taxon>Kitasatosporales</taxon>
        <taxon>Streptomycetaceae</taxon>
        <taxon>Streptomyces</taxon>
    </lineage>
</organism>
<keyword evidence="5" id="KW-0045">Antibiotic biosynthesis</keyword>